<feature type="non-terminal residue" evidence="2">
    <location>
        <position position="80"/>
    </location>
</feature>
<organism evidence="2 3">
    <name type="scientific">Pseudomonas syringae pv. actinidiae ICMP 19096</name>
    <dbReference type="NCBI Taxonomy" id="1194405"/>
    <lineage>
        <taxon>Bacteria</taxon>
        <taxon>Pseudomonadati</taxon>
        <taxon>Pseudomonadota</taxon>
        <taxon>Gammaproteobacteria</taxon>
        <taxon>Pseudomonadales</taxon>
        <taxon>Pseudomonadaceae</taxon>
        <taxon>Pseudomonas</taxon>
        <taxon>Pseudomonas syringae</taxon>
    </lineage>
</organism>
<evidence type="ECO:0000313" key="2">
    <source>
        <dbReference type="EMBL" id="EPN66323.1"/>
    </source>
</evidence>
<evidence type="ECO:0000313" key="3">
    <source>
        <dbReference type="Proteomes" id="UP000018849"/>
    </source>
</evidence>
<evidence type="ECO:0008006" key="4">
    <source>
        <dbReference type="Google" id="ProtNLM"/>
    </source>
</evidence>
<reference evidence="2 3" key="1">
    <citation type="journal article" date="2013" name="PLoS Pathog.">
        <title>Genomic analysis of the Kiwifruit pathogen Pseudomonas syringae pv. actinidiae provides insight into the origins of an emergent plant disease.</title>
        <authorList>
            <person name="McCann H.C."/>
            <person name="Rikkerink E.H."/>
            <person name="Bertels F."/>
            <person name="Fiers M."/>
            <person name="Lu A."/>
            <person name="Rees-George J."/>
            <person name="Andersen M.T."/>
            <person name="Gleave A.P."/>
            <person name="Haubold B."/>
            <person name="Wohlers M.W."/>
            <person name="Guttman D.S."/>
            <person name="Wang P.W."/>
            <person name="Straub C."/>
            <person name="Vanneste J.L."/>
            <person name="Rainey P.B."/>
            <person name="Templeton M.D."/>
        </authorList>
    </citation>
    <scope>NUCLEOTIDE SEQUENCE [LARGE SCALE GENOMIC DNA]</scope>
    <source>
        <strain evidence="2 3">ICMP 19096</strain>
    </source>
</reference>
<sequence>MISLNRWLKAAGIQVLASVLALLMPLTAQADDSLLYTTRAATVLPGAGYSWGFAALQPEQPRLYIARRENGLSVFDVERQ</sequence>
<name>A0A656K2J4_PSESF</name>
<dbReference type="AlphaFoldDB" id="A0A656K2J4"/>
<protein>
    <recommendedName>
        <fullName evidence="4">Phytase domain-containing protein</fullName>
    </recommendedName>
</protein>
<gene>
    <name evidence="2" type="ORF">A245_06479</name>
</gene>
<comment type="caution">
    <text evidence="2">The sequence shown here is derived from an EMBL/GenBank/DDBJ whole genome shotgun (WGS) entry which is preliminary data.</text>
</comment>
<feature type="signal peptide" evidence="1">
    <location>
        <begin position="1"/>
        <end position="30"/>
    </location>
</feature>
<evidence type="ECO:0000256" key="1">
    <source>
        <dbReference type="SAM" id="SignalP"/>
    </source>
</evidence>
<accession>A0A656K2J4</accession>
<proteinExistence type="predicted"/>
<feature type="chain" id="PRO_5024872372" description="Phytase domain-containing protein" evidence="1">
    <location>
        <begin position="31"/>
        <end position="80"/>
    </location>
</feature>
<dbReference type="EMBL" id="AOKF01000534">
    <property type="protein sequence ID" value="EPN66323.1"/>
    <property type="molecule type" value="Genomic_DNA"/>
</dbReference>
<keyword evidence="1" id="KW-0732">Signal</keyword>
<dbReference type="Proteomes" id="UP000018849">
    <property type="component" value="Unassembled WGS sequence"/>
</dbReference>